<evidence type="ECO:0008006" key="4">
    <source>
        <dbReference type="Google" id="ProtNLM"/>
    </source>
</evidence>
<dbReference type="FunCoup" id="A0A330L8D8">
    <property type="interactions" value="21"/>
</dbReference>
<dbReference type="InParanoid" id="A0A330L8D8"/>
<keyword evidence="3" id="KW-1185">Reference proteome</keyword>
<dbReference type="Gene3D" id="2.30.30.830">
    <property type="match status" value="1"/>
</dbReference>
<evidence type="ECO:0000313" key="3">
    <source>
        <dbReference type="Proteomes" id="UP000248168"/>
    </source>
</evidence>
<dbReference type="InterPro" id="IPR036034">
    <property type="entry name" value="PDZ_sf"/>
</dbReference>
<proteinExistence type="predicted"/>
<keyword evidence="1" id="KW-0472">Membrane</keyword>
<keyword evidence="1" id="KW-0812">Transmembrane</keyword>
<gene>
    <name evidence="2" type="ORF">NITLEN_60003</name>
</gene>
<dbReference type="AlphaFoldDB" id="A0A330L8D8"/>
<dbReference type="EMBL" id="OUNR01000019">
    <property type="protein sequence ID" value="SPP66200.1"/>
    <property type="molecule type" value="Genomic_DNA"/>
</dbReference>
<dbReference type="SUPFAM" id="SSF50156">
    <property type="entry name" value="PDZ domain-like"/>
    <property type="match status" value="1"/>
</dbReference>
<organism evidence="2 3">
    <name type="scientific">Nitrospira lenta</name>
    <dbReference type="NCBI Taxonomy" id="1436998"/>
    <lineage>
        <taxon>Bacteria</taxon>
        <taxon>Pseudomonadati</taxon>
        <taxon>Nitrospirota</taxon>
        <taxon>Nitrospiria</taxon>
        <taxon>Nitrospirales</taxon>
        <taxon>Nitrospiraceae</taxon>
        <taxon>Nitrospira</taxon>
    </lineage>
</organism>
<dbReference type="Gene3D" id="2.30.42.10">
    <property type="match status" value="1"/>
</dbReference>
<accession>A0A330L8D8</accession>
<feature type="transmembrane region" description="Helical" evidence="1">
    <location>
        <begin position="27"/>
        <end position="52"/>
    </location>
</feature>
<reference evidence="3" key="1">
    <citation type="submission" date="2018-04" db="EMBL/GenBank/DDBJ databases">
        <authorList>
            <person name="Lucker S."/>
            <person name="Sakoula D."/>
        </authorList>
    </citation>
    <scope>NUCLEOTIDE SEQUENCE [LARGE SCALE GENOMIC DNA]</scope>
</reference>
<evidence type="ECO:0000256" key="1">
    <source>
        <dbReference type="SAM" id="Phobius"/>
    </source>
</evidence>
<dbReference type="Proteomes" id="UP000248168">
    <property type="component" value="Unassembled WGS sequence"/>
</dbReference>
<sequence length="307" mass="32937">MGRLFIDWKTQTGMEILGDQPVRRLTIGAYLAVGALLIAHGVNAFVAAALALPPAKGAAPQSAQIAASVALVPQQWVDQIQSSGLFLLPAAPLGMTGVPGTASPTPVRAALGVANKLRLLGVVLGRERGVFAIVEELATKRQVLYRLHDQIPDLGEVSAIRRDGLVIRSGDQEELLELSTTDKPAAPVVTAGSPVIGAPGVPIKKVIDRREVEAAMADLPKLLTQARAVPFMVNGSPNGYRMDYIAPASFYEKIGIQHGDVLQRVNGVDVRDPSTMLSLFQQLKNERTVNVDMVRNNQKTTMTFELR</sequence>
<evidence type="ECO:0000313" key="2">
    <source>
        <dbReference type="EMBL" id="SPP66200.1"/>
    </source>
</evidence>
<keyword evidence="1" id="KW-1133">Transmembrane helix</keyword>
<name>A0A330L8D8_9BACT</name>
<protein>
    <recommendedName>
        <fullName evidence="4">General secretion pathway protein C</fullName>
    </recommendedName>
</protein>